<organism evidence="9 10">
    <name type="scientific">Aerophobetes bacterium</name>
    <dbReference type="NCBI Taxonomy" id="2030807"/>
    <lineage>
        <taxon>Bacteria</taxon>
        <taxon>Candidatus Aerophobota</taxon>
    </lineage>
</organism>
<name>A0A662DIA3_UNCAE</name>
<protein>
    <submittedName>
        <fullName evidence="9">Sugar ABC transporter permease</fullName>
    </submittedName>
</protein>
<evidence type="ECO:0000256" key="4">
    <source>
        <dbReference type="ARBA" id="ARBA00022692"/>
    </source>
</evidence>
<dbReference type="Gene3D" id="1.10.3720.10">
    <property type="entry name" value="MetI-like"/>
    <property type="match status" value="1"/>
</dbReference>
<feature type="transmembrane region" description="Helical" evidence="7">
    <location>
        <begin position="159"/>
        <end position="182"/>
    </location>
</feature>
<dbReference type="InterPro" id="IPR035906">
    <property type="entry name" value="MetI-like_sf"/>
</dbReference>
<evidence type="ECO:0000256" key="5">
    <source>
        <dbReference type="ARBA" id="ARBA00022989"/>
    </source>
</evidence>
<proteinExistence type="inferred from homology"/>
<feature type="transmembrane region" description="Helical" evidence="7">
    <location>
        <begin position="264"/>
        <end position="287"/>
    </location>
</feature>
<keyword evidence="2 7" id="KW-0813">Transport</keyword>
<dbReference type="Proteomes" id="UP000267654">
    <property type="component" value="Unassembled WGS sequence"/>
</dbReference>
<evidence type="ECO:0000256" key="7">
    <source>
        <dbReference type="RuleBase" id="RU363032"/>
    </source>
</evidence>
<dbReference type="SUPFAM" id="SSF161098">
    <property type="entry name" value="MetI-like"/>
    <property type="match status" value="1"/>
</dbReference>
<evidence type="ECO:0000313" key="10">
    <source>
        <dbReference type="Proteomes" id="UP000267654"/>
    </source>
</evidence>
<feature type="transmembrane region" description="Helical" evidence="7">
    <location>
        <begin position="78"/>
        <end position="97"/>
    </location>
</feature>
<keyword evidence="4 7" id="KW-0812">Transmembrane</keyword>
<dbReference type="EMBL" id="QMQB01000004">
    <property type="protein sequence ID" value="RLE15245.1"/>
    <property type="molecule type" value="Genomic_DNA"/>
</dbReference>
<dbReference type="PANTHER" id="PTHR30193:SF42">
    <property type="entry name" value="ABC TRANSPORTER PERMEASE PROTEIN"/>
    <property type="match status" value="1"/>
</dbReference>
<evidence type="ECO:0000256" key="1">
    <source>
        <dbReference type="ARBA" id="ARBA00004651"/>
    </source>
</evidence>
<dbReference type="InterPro" id="IPR000515">
    <property type="entry name" value="MetI-like"/>
</dbReference>
<evidence type="ECO:0000313" key="9">
    <source>
        <dbReference type="EMBL" id="RLE15245.1"/>
    </source>
</evidence>
<dbReference type="CDD" id="cd06261">
    <property type="entry name" value="TM_PBP2"/>
    <property type="match status" value="1"/>
</dbReference>
<accession>A0A662DIA3</accession>
<evidence type="ECO:0000256" key="3">
    <source>
        <dbReference type="ARBA" id="ARBA00022475"/>
    </source>
</evidence>
<gene>
    <name evidence="9" type="ORF">DRI96_00185</name>
</gene>
<dbReference type="PROSITE" id="PS50928">
    <property type="entry name" value="ABC_TM1"/>
    <property type="match status" value="1"/>
</dbReference>
<dbReference type="InterPro" id="IPR051393">
    <property type="entry name" value="ABC_transporter_permease"/>
</dbReference>
<keyword evidence="3" id="KW-1003">Cell membrane</keyword>
<dbReference type="GO" id="GO:0005886">
    <property type="term" value="C:plasma membrane"/>
    <property type="evidence" value="ECO:0007669"/>
    <property type="project" value="UniProtKB-SubCell"/>
</dbReference>
<dbReference type="Pfam" id="PF00528">
    <property type="entry name" value="BPD_transp_1"/>
    <property type="match status" value="1"/>
</dbReference>
<evidence type="ECO:0000256" key="2">
    <source>
        <dbReference type="ARBA" id="ARBA00022448"/>
    </source>
</evidence>
<dbReference type="PANTHER" id="PTHR30193">
    <property type="entry name" value="ABC TRANSPORTER PERMEASE PROTEIN"/>
    <property type="match status" value="1"/>
</dbReference>
<feature type="domain" description="ABC transmembrane type-1" evidence="8">
    <location>
        <begin position="72"/>
        <end position="286"/>
    </location>
</feature>
<comment type="similarity">
    <text evidence="7">Belongs to the binding-protein-dependent transport system permease family.</text>
</comment>
<evidence type="ECO:0000256" key="6">
    <source>
        <dbReference type="ARBA" id="ARBA00023136"/>
    </source>
</evidence>
<reference evidence="9 10" key="1">
    <citation type="submission" date="2018-06" db="EMBL/GenBank/DDBJ databases">
        <title>Extensive metabolic versatility and redundancy in microbially diverse, dynamic hydrothermal sediments.</title>
        <authorList>
            <person name="Dombrowski N."/>
            <person name="Teske A."/>
            <person name="Baker B.J."/>
        </authorList>
    </citation>
    <scope>NUCLEOTIDE SEQUENCE [LARGE SCALE GENOMIC DNA]</scope>
    <source>
        <strain evidence="9">B19_G9</strain>
    </source>
</reference>
<keyword evidence="6 7" id="KW-0472">Membrane</keyword>
<feature type="transmembrane region" description="Helical" evidence="7">
    <location>
        <begin position="12"/>
        <end position="34"/>
    </location>
</feature>
<feature type="transmembrane region" description="Helical" evidence="7">
    <location>
        <begin position="109"/>
        <end position="131"/>
    </location>
</feature>
<evidence type="ECO:0000259" key="8">
    <source>
        <dbReference type="PROSITE" id="PS50928"/>
    </source>
</evidence>
<dbReference type="GO" id="GO:0055085">
    <property type="term" value="P:transmembrane transport"/>
    <property type="evidence" value="ECO:0007669"/>
    <property type="project" value="InterPro"/>
</dbReference>
<feature type="transmembrane region" description="Helical" evidence="7">
    <location>
        <begin position="217"/>
        <end position="239"/>
    </location>
</feature>
<comment type="caution">
    <text evidence="9">The sequence shown here is derived from an EMBL/GenBank/DDBJ whole genome shotgun (WGS) entry which is preliminary data.</text>
</comment>
<sequence>MRDIYKLKRIVPVFIFILPAVSLVIIFVYIFSGWSAWASLTNWRGIGHFGEFAGLNNYIKLFTQDPIFKQCLINTIELALVFIGITIPLGLVIAILLDLGIKGKSIFRAVYLLPLSFSFVVSAAIWTWMFAPTNGAINTLLRILNLDVLTQPWITSTKQSLFCIALVYIWQFQVFATLVYYAGISGVSPNLSEAAQIDGASTFQKYWYIIVPLQKPATLTVLTILLMYTLRVFDLVWLMTGGGPGYSSEVLATYMYRVTFNQNLFAYGASIGFFMFVLSILIIIPFFSTVMRRSK</sequence>
<dbReference type="AlphaFoldDB" id="A0A662DIA3"/>
<keyword evidence="5 7" id="KW-1133">Transmembrane helix</keyword>
<comment type="subcellular location">
    <subcellularLocation>
        <location evidence="1 7">Cell membrane</location>
        <topology evidence="1 7">Multi-pass membrane protein</topology>
    </subcellularLocation>
</comment>